<name>A0A090MXM7_STRRB</name>
<reference evidence="3" key="2">
    <citation type="submission" date="2020-12" db="UniProtKB">
        <authorList>
            <consortium name="WormBaseParasite"/>
        </authorList>
    </citation>
    <scope>IDENTIFICATION</scope>
</reference>
<proteinExistence type="predicted"/>
<accession>A0A090MXM7</accession>
<organism evidence="1">
    <name type="scientific">Strongyloides ratti</name>
    <name type="common">Parasitic roundworm</name>
    <dbReference type="NCBI Taxonomy" id="34506"/>
    <lineage>
        <taxon>Eukaryota</taxon>
        <taxon>Metazoa</taxon>
        <taxon>Ecdysozoa</taxon>
        <taxon>Nematoda</taxon>
        <taxon>Chromadorea</taxon>
        <taxon>Rhabditida</taxon>
        <taxon>Tylenchina</taxon>
        <taxon>Panagrolaimomorpha</taxon>
        <taxon>Strongyloidoidea</taxon>
        <taxon>Strongyloididae</taxon>
        <taxon>Strongyloides</taxon>
    </lineage>
</organism>
<evidence type="ECO:0000313" key="1">
    <source>
        <dbReference type="EMBL" id="CEF65704.1"/>
    </source>
</evidence>
<dbReference type="AlphaFoldDB" id="A0A090MXM7"/>
<protein>
    <submittedName>
        <fullName evidence="1 3">Uncharacterized protein</fullName>
    </submittedName>
</protein>
<evidence type="ECO:0000313" key="4">
    <source>
        <dbReference type="WormBase" id="SRAE_2000038000"/>
    </source>
</evidence>
<dbReference type="EMBL" id="LN609529">
    <property type="protein sequence ID" value="CEF65704.1"/>
    <property type="molecule type" value="Genomic_DNA"/>
</dbReference>
<dbReference type="RefSeq" id="XP_024504904.1">
    <property type="nucleotide sequence ID" value="XM_024651203.1"/>
</dbReference>
<gene>
    <name evidence="1 3 4" type="ORF">SRAE_2000038000</name>
</gene>
<sequence length="283" mass="32148">MNPSVNISNFLSYQHDVIETLLKKYLLKCKTEGGDWELAELGHLLSTIVSNGISIKAFEKLVPILRPKTIDDIKQKYDELLEILKESKDCIPEKWLDTSSNTHFLNEAAKKQLSSSINQFNKLQTLLSKSGKLTQGRRETADAFPFIMEKIAEEDVEDFNIEKGSAFIDSCESDTNINFSLINRQISSLLKGNRTNSLSCSDVAVFTSALDEVISLVDDIDDDVIDKIRLQILRNSEDKTILPLEEFNEENVPNNCVNYFQLTNEFLDSFNIDELLVKLLKND</sequence>
<dbReference type="GeneID" id="36378068"/>
<dbReference type="WBParaSite" id="SRAE_2000038000.1">
    <property type="protein sequence ID" value="SRAE_2000038000.1"/>
    <property type="gene ID" value="WBGene00260574"/>
</dbReference>
<dbReference type="Proteomes" id="UP000035682">
    <property type="component" value="Unplaced"/>
</dbReference>
<dbReference type="CTD" id="36378068"/>
<keyword evidence="2" id="KW-1185">Reference proteome</keyword>
<evidence type="ECO:0000313" key="3">
    <source>
        <dbReference type="WBParaSite" id="SRAE_2000038000.1"/>
    </source>
</evidence>
<reference evidence="1 2" key="1">
    <citation type="submission" date="2014-09" db="EMBL/GenBank/DDBJ databases">
        <authorList>
            <person name="Martin A.A."/>
        </authorList>
    </citation>
    <scope>NUCLEOTIDE SEQUENCE</scope>
    <source>
        <strain evidence="2">ED321</strain>
        <strain evidence="1">ED321 Heterogonic</strain>
    </source>
</reference>
<dbReference type="WormBase" id="SRAE_2000038000">
    <property type="protein sequence ID" value="SRP00170"/>
    <property type="gene ID" value="WBGene00260574"/>
</dbReference>
<evidence type="ECO:0000313" key="2">
    <source>
        <dbReference type="Proteomes" id="UP000035682"/>
    </source>
</evidence>